<accession>A0A037ZKD3</accession>
<dbReference type="STRING" id="1454373.ACMU_09565"/>
<reference evidence="1 2" key="1">
    <citation type="submission" date="2014-03" db="EMBL/GenBank/DDBJ databases">
        <title>Draft Genome Sequence of Actibacterium mucosum KCTC 23349, a Marine Alphaproteobacterium with Complex Ionic Requirements Isolated from Mediterranean Seawater at Malvarrosa Beach, Valencia, Spain.</title>
        <authorList>
            <person name="Arahal D.R."/>
            <person name="Shao Z."/>
            <person name="Lai Q."/>
            <person name="Pujalte M.J."/>
        </authorList>
    </citation>
    <scope>NUCLEOTIDE SEQUENCE [LARGE SCALE GENOMIC DNA]</scope>
    <source>
        <strain evidence="1 2">KCTC 23349</strain>
    </source>
</reference>
<dbReference type="Pfam" id="PF12787">
    <property type="entry name" value="EcsC"/>
    <property type="match status" value="1"/>
</dbReference>
<comment type="caution">
    <text evidence="1">The sequence shown here is derived from an EMBL/GenBank/DDBJ whole genome shotgun (WGS) entry which is preliminary data.</text>
</comment>
<dbReference type="PANTHER" id="PTHR41260:SF1">
    <property type="entry name" value="PROTEIN ECSC"/>
    <property type="match status" value="1"/>
</dbReference>
<dbReference type="PANTHER" id="PTHR41260">
    <property type="entry name" value="PROTEIN ECSC"/>
    <property type="match status" value="1"/>
</dbReference>
<dbReference type="OrthoDB" id="7569638at2"/>
<dbReference type="InterPro" id="IPR024787">
    <property type="entry name" value="EcsC"/>
</dbReference>
<gene>
    <name evidence="1" type="ORF">ACMU_09565</name>
</gene>
<dbReference type="RefSeq" id="WP_035258128.1">
    <property type="nucleotide sequence ID" value="NZ_JFKE01000003.1"/>
</dbReference>
<dbReference type="AlphaFoldDB" id="A0A037ZKD3"/>
<proteinExistence type="predicted"/>
<name>A0A037ZKD3_9RHOB</name>
<keyword evidence="2" id="KW-1185">Reference proteome</keyword>
<dbReference type="EMBL" id="JFKE01000003">
    <property type="protein sequence ID" value="KAJ56002.1"/>
    <property type="molecule type" value="Genomic_DNA"/>
</dbReference>
<sequence length="257" mass="26843">MTALTTLSPEQIAREVDALAARYRQANGIGIQILNMAGEQAENLLTRIPEPMRNRMDEITEKALFAALETAARTRGQGLPDGSARINTWASAVMGAAGGVGGLPSAMAELPVTVTLLMRAIQGIAAEYGFDPETEALKADCVQVFAAAGPLTDDDGANTGFLSARVAITGPALQTIVARVAPRLAAALGPKLAAQSVPILGAVAGAGINAAYTRYYQEIAHVQFGLKKLAIDNDVPEEDLRAQLVEKMGKPPVQRAG</sequence>
<dbReference type="Proteomes" id="UP000026249">
    <property type="component" value="Unassembled WGS sequence"/>
</dbReference>
<protein>
    <submittedName>
        <fullName evidence="1">Protein EcsC</fullName>
    </submittedName>
</protein>
<organism evidence="1 2">
    <name type="scientific">Actibacterium mucosum KCTC 23349</name>
    <dbReference type="NCBI Taxonomy" id="1454373"/>
    <lineage>
        <taxon>Bacteria</taxon>
        <taxon>Pseudomonadati</taxon>
        <taxon>Pseudomonadota</taxon>
        <taxon>Alphaproteobacteria</taxon>
        <taxon>Rhodobacterales</taxon>
        <taxon>Roseobacteraceae</taxon>
        <taxon>Actibacterium</taxon>
    </lineage>
</organism>
<evidence type="ECO:0000313" key="1">
    <source>
        <dbReference type="EMBL" id="KAJ56002.1"/>
    </source>
</evidence>
<evidence type="ECO:0000313" key="2">
    <source>
        <dbReference type="Proteomes" id="UP000026249"/>
    </source>
</evidence>